<feature type="compositionally biased region" description="Basic and acidic residues" evidence="4">
    <location>
        <begin position="178"/>
        <end position="187"/>
    </location>
</feature>
<evidence type="ECO:0000256" key="3">
    <source>
        <dbReference type="ARBA" id="ARBA00023242"/>
    </source>
</evidence>
<feature type="compositionally biased region" description="Basic and acidic residues" evidence="4">
    <location>
        <begin position="135"/>
        <end position="160"/>
    </location>
</feature>
<dbReference type="InterPro" id="IPR005343">
    <property type="entry name" value="Noc2"/>
</dbReference>
<dbReference type="GO" id="GO:0005654">
    <property type="term" value="C:nucleoplasm"/>
    <property type="evidence" value="ECO:0007669"/>
    <property type="project" value="TreeGrafter"/>
</dbReference>
<dbReference type="GO" id="GO:0030690">
    <property type="term" value="C:Noc1p-Noc2p complex"/>
    <property type="evidence" value="ECO:0007669"/>
    <property type="project" value="TreeGrafter"/>
</dbReference>
<feature type="compositionally biased region" description="Basic and acidic residues" evidence="4">
    <location>
        <begin position="42"/>
        <end position="54"/>
    </location>
</feature>
<dbReference type="GO" id="GO:0030691">
    <property type="term" value="C:Noc2p-Noc3p complex"/>
    <property type="evidence" value="ECO:0007669"/>
    <property type="project" value="TreeGrafter"/>
</dbReference>
<dbReference type="PANTHER" id="PTHR12687">
    <property type="entry name" value="NUCLEOLAR COMPLEX 2 AND RAD4-RELATED"/>
    <property type="match status" value="1"/>
</dbReference>
<organism evidence="5 6">
    <name type="scientific">Zymoseptoria tritici (strain ST99CH_3D7)</name>
    <dbReference type="NCBI Taxonomy" id="1276538"/>
    <lineage>
        <taxon>Eukaryota</taxon>
        <taxon>Fungi</taxon>
        <taxon>Dikarya</taxon>
        <taxon>Ascomycota</taxon>
        <taxon>Pezizomycotina</taxon>
        <taxon>Dothideomycetes</taxon>
        <taxon>Dothideomycetidae</taxon>
        <taxon>Mycosphaerellales</taxon>
        <taxon>Mycosphaerellaceae</taxon>
        <taxon>Zymoseptoria</taxon>
    </lineage>
</organism>
<keyword evidence="3" id="KW-0539">Nucleus</keyword>
<evidence type="ECO:0000256" key="1">
    <source>
        <dbReference type="ARBA" id="ARBA00004123"/>
    </source>
</evidence>
<dbReference type="GO" id="GO:0005730">
    <property type="term" value="C:nucleolus"/>
    <property type="evidence" value="ECO:0007669"/>
    <property type="project" value="TreeGrafter"/>
</dbReference>
<gene>
    <name evidence="5" type="ORF">ZT3D7_G4981</name>
</gene>
<comment type="similarity">
    <text evidence="2">Belongs to the NOC2 family.</text>
</comment>
<dbReference type="Pfam" id="PF03715">
    <property type="entry name" value="Noc2"/>
    <property type="match status" value="1"/>
</dbReference>
<evidence type="ECO:0008006" key="7">
    <source>
        <dbReference type="Google" id="ProtNLM"/>
    </source>
</evidence>
<proteinExistence type="inferred from homology"/>
<comment type="subcellular location">
    <subcellularLocation>
        <location evidence="1">Nucleus</location>
    </subcellularLocation>
</comment>
<evidence type="ECO:0000313" key="6">
    <source>
        <dbReference type="Proteomes" id="UP000215127"/>
    </source>
</evidence>
<evidence type="ECO:0000256" key="2">
    <source>
        <dbReference type="ARBA" id="ARBA00005907"/>
    </source>
</evidence>
<protein>
    <recommendedName>
        <fullName evidence="7">Nucleolar complex protein 2</fullName>
    </recommendedName>
</protein>
<feature type="compositionally biased region" description="Basic residues" evidence="4">
    <location>
        <begin position="23"/>
        <end position="41"/>
    </location>
</feature>
<dbReference type="GO" id="GO:0042273">
    <property type="term" value="P:ribosomal large subunit biogenesis"/>
    <property type="evidence" value="ECO:0007669"/>
    <property type="project" value="TreeGrafter"/>
</dbReference>
<dbReference type="AlphaFoldDB" id="A0A1X7RRH5"/>
<reference evidence="5 6" key="1">
    <citation type="submission" date="2016-06" db="EMBL/GenBank/DDBJ databases">
        <authorList>
            <person name="Kjaerup R.B."/>
            <person name="Dalgaard T.S."/>
            <person name="Juul-Madsen H.R."/>
        </authorList>
    </citation>
    <scope>NUCLEOTIDE SEQUENCE [LARGE SCALE GENOMIC DNA]</scope>
</reference>
<feature type="compositionally biased region" description="Basic and acidic residues" evidence="4">
    <location>
        <begin position="8"/>
        <end position="22"/>
    </location>
</feature>
<feature type="region of interest" description="Disordered" evidence="4">
    <location>
        <begin position="1123"/>
        <end position="1199"/>
    </location>
</feature>
<dbReference type="STRING" id="1276538.A0A1X7RRH5"/>
<feature type="compositionally biased region" description="Acidic residues" evidence="4">
    <location>
        <begin position="722"/>
        <end position="750"/>
    </location>
</feature>
<feature type="region of interest" description="Disordered" evidence="4">
    <location>
        <begin position="695"/>
        <end position="766"/>
    </location>
</feature>
<keyword evidence="6" id="KW-1185">Reference proteome</keyword>
<sequence>MAQKKSTKKFEREHLKDTLERRKGLKKTKQQQQLKAKKKSRRAEEEGKDGKDADNDAAAVSAGRQEAASKIKDMSMDDFFQGGFDVPELSGKKGSKRKRVEVQEEEEDSASDVSFEQEPVAAGSDSESDSGSDEGDFKEQLDALAEKDPELHKMLQKDEPELFDDLDDLQISGDDSDEPQRKKQRQDDSDDEMGGSGKIELDKATIKKWSKSLTEQHSLRAAKEVVIAFRSAAQVSSAEAEEKDFKYSVSNPEVYHLLLTTALKQIPDIFEHHLPVQETKGGKVHVPTESKKFKSLAPLLRSQVSGILHLLDHLSDPATLRLTLSSTLPLLPYLLSFKKLVRDVAKAVTGVWSSSSNTESARIAAFLVMRKLVVIGDASIRENAFKAIYQALVKSSRNTTVHTMPGVNLMKNSAAELWGIPGGDGGVAYTTAFSFIRSLAIHLRGSITNNSGESYKTIYNWQYVHSLDFWSRVLAAHCTEPTSPLRPLIYPLVQVTLGALRLIPTATYFPLRFQLVRSLLRISLATGTYIPLAAPLYEVFNSAEMRRAPKPGTLKPLDFSVAIRAPKSYLRTRVYQDGVAEQAQELLSEFFVLWAKNIAFPELALPVVVMLKRWLKEVNQRGAAKGGNKNQKVNTMMQLLVQKLEANARWIEERRAKVEFAPNDRRGVEKFLAETSWEKTPLGAYVVGQRKTREEKARIVEESRKEEERRRQKEKDTRGGEEVDQDESESEEEDDDEMEIDGEDGEEADESERGSERGHHRLHHPAGNGREVICLRHRVCTDYAYSYNNLLCAMNLLPISTYNTHTSLIHKILPNTTAKPSSTVINHQSFCLLRSNTIPTHHATHKTGLPTYLLQGTSVLSDIDTTEVTVWYRGQNTSPRSSPDGDPTSTCLTIRAMSAPAIQLVAEGGASVTSPPREASPAHETSPPNETSTEPELDIMSTASDHATFINQHGCLLSRANWNARAVMSGEFDKIKRPYQPSRAPIRPEHPNWKRLIGLQNKFVRWDFELKACKTDEAREELSYEIIMECRQDFPKIANKEFEEPDIPESMRPRDATPTPEPEEPTLPEAATLPVMRPFVAAPSPWAPAAQAQTFQAPMLPVQPAQQQSVELLGFPVVQGGLTAQPHVPNYATPLEDDEEDSDRRGIKRERDDDYDRNRSPTPASYGGRVPVPQPGLANSSKSNKKRQRTEDFGGLMKSEDLAELRYLRKRTINKHERKLMKIDRQLEQLGAEAEVGAGQDN</sequence>
<name>A0A1X7RRH5_ZYMT9</name>
<feature type="compositionally biased region" description="Basic and acidic residues" evidence="4">
    <location>
        <begin position="695"/>
        <end position="721"/>
    </location>
</feature>
<feature type="compositionally biased region" description="Basic and acidic residues" evidence="4">
    <location>
        <begin position="1142"/>
        <end position="1159"/>
    </location>
</feature>
<feature type="region of interest" description="Disordered" evidence="4">
    <location>
        <begin position="1"/>
        <end position="201"/>
    </location>
</feature>
<evidence type="ECO:0000256" key="4">
    <source>
        <dbReference type="SAM" id="MobiDB-lite"/>
    </source>
</evidence>
<dbReference type="Proteomes" id="UP000215127">
    <property type="component" value="Chromosome 4"/>
</dbReference>
<dbReference type="EMBL" id="LT853695">
    <property type="protein sequence ID" value="SMQ49830.1"/>
    <property type="molecule type" value="Genomic_DNA"/>
</dbReference>
<accession>A0A1X7RRH5</accession>
<evidence type="ECO:0000313" key="5">
    <source>
        <dbReference type="EMBL" id="SMQ49830.1"/>
    </source>
</evidence>
<dbReference type="PANTHER" id="PTHR12687:SF4">
    <property type="entry name" value="NUCLEOLAR COMPLEX PROTEIN 2 HOMOLOG"/>
    <property type="match status" value="1"/>
</dbReference>
<feature type="region of interest" description="Disordered" evidence="4">
    <location>
        <begin position="908"/>
        <end position="935"/>
    </location>
</feature>
<feature type="region of interest" description="Disordered" evidence="4">
    <location>
        <begin position="1043"/>
        <end position="1069"/>
    </location>
</feature>